<comment type="subcellular location">
    <subcellularLocation>
        <location evidence="1">Cell envelope</location>
    </subcellularLocation>
</comment>
<dbReference type="GO" id="GO:0030313">
    <property type="term" value="C:cell envelope"/>
    <property type="evidence" value="ECO:0007669"/>
    <property type="project" value="UniProtKB-SubCell"/>
</dbReference>
<dbReference type="AlphaFoldDB" id="A0A5M9ZCZ8"/>
<sequence length="798" mass="87739">MSLEERFLTMTGNNKVWRAPLAGLASLAMLATMGLAASTANADDAVSPETPTINLNANGGHFKRVNSSPEQVVASQNKSDYALTLDELQKGNASGVDSGNVAVRTDGALFTGWYTAAQGGEAYKPGTQLAPDTTLYAHWSKSPVVLDFSSYVYSKGGTWYSDFYNPYGYEPTVPYSTWSNGVTTGAHTFTTYPTASNSDNNWFKAQPGIILLAEGDHAATWQLPYDKSANDGHVDDWNVVSHVAGDFTEKDVPVDYASLKTDFWTGLANSYWKQNDKDPLWGTQRVYLHPSPASAKKVTFLNKDKDGNNYAFTNTARSYDDNTTASRAFNVKDGEAVNVRVDTSEYAAYEVKGTNSRKVTKWSDVEGATYAPADFNTKTVDRDWTLRPSESKLTYTVNFVNGGQTVDSQEVVLDGTATRPADPVRAGYKFLGWTADTTPTTNSKLFDFSTKIDKPTTLYAVWQAAGVAVNFDPNWGTAKVESVTFADGDQFAYPAAPTRDGYEFAGWFTEKPASTVFDKAFKADKYVGVKLRIVTGNKLQYLATTPSLGSNGAQSQWLNLPFDTLYAGWAPAKEATLVEQELNAPAFNRDGSLVKYDQKDKKGDYARKFTESSWANYIKQVEDYQQAKHDAGSLTKDEIAKLYAQLQDAQGELVQKTNVEVVRLRKGAKFLYSSDAKEQSYWKNNGWTDEGVAFYAVSEQGPVASKSVPVYRLRNLTNGDHLLSTDTNEVSVLEANGWASEGVLFYAPQGAADSVKRFWKAGSEHLYTADLNEYKYQTTKGGWTGDDTVFVASKTNVK</sequence>
<evidence type="ECO:0000259" key="3">
    <source>
        <dbReference type="Pfam" id="PF18885"/>
    </source>
</evidence>
<evidence type="ECO:0000256" key="1">
    <source>
        <dbReference type="ARBA" id="ARBA00004196"/>
    </source>
</evidence>
<dbReference type="Pfam" id="PF18885">
    <property type="entry name" value="DUF5648"/>
    <property type="match status" value="1"/>
</dbReference>
<dbReference type="InterPro" id="IPR042229">
    <property type="entry name" value="Listeria/Bacterioides_rpt_sf"/>
</dbReference>
<evidence type="ECO:0000256" key="2">
    <source>
        <dbReference type="SAM" id="SignalP"/>
    </source>
</evidence>
<proteinExistence type="predicted"/>
<evidence type="ECO:0000313" key="4">
    <source>
        <dbReference type="EMBL" id="KAA8816521.1"/>
    </source>
</evidence>
<dbReference type="EMBL" id="RZJP01000002">
    <property type="protein sequence ID" value="KAA8816521.1"/>
    <property type="molecule type" value="Genomic_DNA"/>
</dbReference>
<dbReference type="Pfam" id="PF09479">
    <property type="entry name" value="Flg_new"/>
    <property type="match status" value="3"/>
</dbReference>
<protein>
    <recommendedName>
        <fullName evidence="3">DUF5648 domain-containing protein</fullName>
    </recommendedName>
</protein>
<dbReference type="Gene3D" id="2.60.40.4270">
    <property type="entry name" value="Listeria-Bacteroides repeat domain"/>
    <property type="match status" value="3"/>
</dbReference>
<dbReference type="InterPro" id="IPR013378">
    <property type="entry name" value="InlB-like_B-rpt"/>
</dbReference>
<reference evidence="4 5" key="1">
    <citation type="journal article" date="2019" name="Syst. Appl. Microbiol.">
        <title>Characterization of Bifidobacterium species in feaces of the Egyptian fruit bat: Description of B. vespertilionis sp. nov. and B. rousetti sp. nov.</title>
        <authorList>
            <person name="Modesto M."/>
            <person name="Satti M."/>
            <person name="Watanabe K."/>
            <person name="Puglisi E."/>
            <person name="Morelli L."/>
            <person name="Huang C.-H."/>
            <person name="Liou J.-S."/>
            <person name="Miyashita M."/>
            <person name="Tamura T."/>
            <person name="Saito S."/>
            <person name="Mori K."/>
            <person name="Huang L."/>
            <person name="Sciavilla P."/>
            <person name="Sandri C."/>
            <person name="Spiezio C."/>
            <person name="Vitali F."/>
            <person name="Cavalieri D."/>
            <person name="Perpetuini G."/>
            <person name="Tofalo R."/>
            <person name="Bonetti A."/>
            <person name="Arita M."/>
            <person name="Mattarelli P."/>
        </authorList>
    </citation>
    <scope>NUCLEOTIDE SEQUENCE [LARGE SCALE GENOMIC DNA]</scope>
    <source>
        <strain evidence="4 5">RST27</strain>
    </source>
</reference>
<accession>A0A5M9ZCZ8</accession>
<name>A0A5M9ZCZ8_9BIFI</name>
<gene>
    <name evidence="4" type="ORF">EMB92_06365</name>
</gene>
<comment type="caution">
    <text evidence="4">The sequence shown here is derived from an EMBL/GenBank/DDBJ whole genome shotgun (WGS) entry which is preliminary data.</text>
</comment>
<organism evidence="4 5">
    <name type="scientific">Bifidobacterium callitrichos</name>
    <dbReference type="NCBI Taxonomy" id="762209"/>
    <lineage>
        <taxon>Bacteria</taxon>
        <taxon>Bacillati</taxon>
        <taxon>Actinomycetota</taxon>
        <taxon>Actinomycetes</taxon>
        <taxon>Bifidobacteriales</taxon>
        <taxon>Bifidobacteriaceae</taxon>
        <taxon>Bifidobacterium</taxon>
    </lineage>
</organism>
<evidence type="ECO:0000313" key="5">
    <source>
        <dbReference type="Proteomes" id="UP000326060"/>
    </source>
</evidence>
<feature type="domain" description="DUF5648" evidence="3">
    <location>
        <begin position="671"/>
        <end position="791"/>
    </location>
</feature>
<dbReference type="Proteomes" id="UP000326060">
    <property type="component" value="Unassembled WGS sequence"/>
</dbReference>
<feature type="signal peptide" evidence="2">
    <location>
        <begin position="1"/>
        <end position="42"/>
    </location>
</feature>
<keyword evidence="2" id="KW-0732">Signal</keyword>
<feature type="chain" id="PRO_5024380045" description="DUF5648 domain-containing protein" evidence="2">
    <location>
        <begin position="43"/>
        <end position="798"/>
    </location>
</feature>
<dbReference type="InterPro" id="IPR043708">
    <property type="entry name" value="DUF5648"/>
</dbReference>